<organism evidence="2 3">
    <name type="scientific">Lactobacillus phage SAC12B</name>
    <dbReference type="NCBI Taxonomy" id="2510941"/>
    <lineage>
        <taxon>Viruses</taxon>
        <taxon>Duplodnaviria</taxon>
        <taxon>Heunggongvirae</taxon>
        <taxon>Uroviricota</taxon>
        <taxon>Caudoviricetes</taxon>
        <taxon>Herelleviridae</taxon>
        <taxon>Tybeckvirus</taxon>
        <taxon>Tybeckvirus SAC12B</taxon>
    </lineage>
</organism>
<dbReference type="GO" id="GO:0016887">
    <property type="term" value="F:ATP hydrolysis activity"/>
    <property type="evidence" value="ECO:0007669"/>
    <property type="project" value="InterPro"/>
</dbReference>
<dbReference type="SUPFAM" id="SSF52540">
    <property type="entry name" value="P-loop containing nucleoside triphosphate hydrolases"/>
    <property type="match status" value="1"/>
</dbReference>
<accession>A0A4Y5FFI5</accession>
<sequence length="384" mass="43866">MQIIQQDNVYTIFEGDVINSLTNLPTGTYRINFNSKTGYSLSKIKDLEVKTKVYGDQQEKSNKVMKSFNKSNKNFGIMLSGAKGIGKSLFARVLAEKCISNNIPVILVTQSTPGLPDFIQSIDQEVMVLFDEFDKVFPQDEDGDSDDELPTTQDMLLPVFDGTSRGKKLFVITLNKTYLISEYLLNRPGRFHYHFKFNYPEEKELSDFLKDKLDKQYWDQIPEVALFSKRIRLNFDCLTAIAFELNMGGDFKDVINDLNIDQENNEMLYNVEVHLSNNKVIPFHGLKDHGWNSCDLSGNPIALDLTFATNDVPLSKEVKDSLDGDSEFSMVLNAPLNSLHEKEGDLIINVKDLTTTNRYMSDNLKDILSFIKIEPYQKYNKMAF</sequence>
<keyword evidence="3" id="KW-1185">Reference proteome</keyword>
<gene>
    <name evidence="2" type="ORF">SAC12B_0073</name>
</gene>
<name>A0A4Y5FFI5_9CAUD</name>
<dbReference type="Pfam" id="PF00004">
    <property type="entry name" value="AAA"/>
    <property type="match status" value="1"/>
</dbReference>
<reference evidence="2" key="1">
    <citation type="submission" date="2019-02" db="EMBL/GenBank/DDBJ databases">
        <title>Isolation of virulent Lactobacillus brevis phages.</title>
        <authorList>
            <person name="Feyereisen M."/>
            <person name="Mahony J."/>
            <person name="O'Sullivan T."/>
            <person name="van Sinderen D."/>
        </authorList>
    </citation>
    <scope>NUCLEOTIDE SEQUENCE [LARGE SCALE GENOMIC DNA]</scope>
</reference>
<evidence type="ECO:0000313" key="3">
    <source>
        <dbReference type="Proteomes" id="UP000306187"/>
    </source>
</evidence>
<proteinExistence type="predicted"/>
<evidence type="ECO:0000313" key="2">
    <source>
        <dbReference type="EMBL" id="QBJ03862.1"/>
    </source>
</evidence>
<dbReference type="Gene3D" id="3.40.50.300">
    <property type="entry name" value="P-loop containing nucleotide triphosphate hydrolases"/>
    <property type="match status" value="1"/>
</dbReference>
<evidence type="ECO:0000259" key="1">
    <source>
        <dbReference type="Pfam" id="PF00004"/>
    </source>
</evidence>
<dbReference type="GO" id="GO:0005524">
    <property type="term" value="F:ATP binding"/>
    <property type="evidence" value="ECO:0007669"/>
    <property type="project" value="InterPro"/>
</dbReference>
<feature type="domain" description="ATPase AAA-type core" evidence="1">
    <location>
        <begin position="77"/>
        <end position="198"/>
    </location>
</feature>
<dbReference type="InterPro" id="IPR027417">
    <property type="entry name" value="P-loop_NTPase"/>
</dbReference>
<protein>
    <submittedName>
        <fullName evidence="2">ATPase</fullName>
    </submittedName>
</protein>
<dbReference type="InterPro" id="IPR003959">
    <property type="entry name" value="ATPase_AAA_core"/>
</dbReference>
<dbReference type="Proteomes" id="UP000306187">
    <property type="component" value="Segment"/>
</dbReference>
<dbReference type="EMBL" id="MK504446">
    <property type="protein sequence ID" value="QBJ03862.1"/>
    <property type="molecule type" value="Genomic_DNA"/>
</dbReference>